<evidence type="ECO:0000313" key="3">
    <source>
        <dbReference type="Proteomes" id="UP000225108"/>
    </source>
</evidence>
<dbReference type="EMBL" id="RBKV01000001">
    <property type="protein sequence ID" value="RKR95539.1"/>
    <property type="molecule type" value="Genomic_DNA"/>
</dbReference>
<evidence type="ECO:0000313" key="4">
    <source>
        <dbReference type="Proteomes" id="UP000274762"/>
    </source>
</evidence>
<name>A0A2G3PRH0_WILMA</name>
<comment type="caution">
    <text evidence="1">The sequence shown here is derived from an EMBL/GenBank/DDBJ whole genome shotgun (WGS) entry which is preliminary data.</text>
</comment>
<dbReference type="Proteomes" id="UP000274762">
    <property type="component" value="Unassembled WGS sequence"/>
</dbReference>
<dbReference type="OrthoDB" id="5184241at2"/>
<organism evidence="1 3">
    <name type="scientific">Williamsia marianensis</name>
    <dbReference type="NCBI Taxonomy" id="85044"/>
    <lineage>
        <taxon>Bacteria</taxon>
        <taxon>Bacillati</taxon>
        <taxon>Actinomycetota</taxon>
        <taxon>Actinomycetes</taxon>
        <taxon>Mycobacteriales</taxon>
        <taxon>Nocardiaceae</taxon>
        <taxon>Williamsia</taxon>
    </lineage>
</organism>
<accession>A0A2G3PRH0</accession>
<dbReference type="RefSeq" id="WP_062798094.1">
    <property type="nucleotide sequence ID" value="NZ_CBCRXS010000002.1"/>
</dbReference>
<evidence type="ECO:0008006" key="5">
    <source>
        <dbReference type="Google" id="ProtNLM"/>
    </source>
</evidence>
<proteinExistence type="predicted"/>
<dbReference type="AlphaFoldDB" id="A0A2G3PRH0"/>
<dbReference type="Proteomes" id="UP000225108">
    <property type="component" value="Unassembled WGS sequence"/>
</dbReference>
<sequence>MYVVTIDQRHSRREADRVPHALQSLTHIPVIRPFDRTAGDEFQAVLDDPAAVIDTVLTLAEEGGWSIGVGIGTVELPLPSITRAGRGPAFERARDAVNAAKTNPYSVALVGPDPTPCTYAQTGLRLLVRTVAGRSDAGHAAARQMRSGQTQSVAAATLGITPQALSQRLRAADWYIEEETRLLAIHLLQSAHS</sequence>
<reference evidence="1 3" key="1">
    <citation type="submission" date="2017-10" db="EMBL/GenBank/DDBJ databases">
        <title>The draft genome sequence of Williamsia sp. BULT 1.1 isolated from the semi-arid grassland soils from South Africa.</title>
        <authorList>
            <person name="Kabwe M.H."/>
            <person name="Govender N."/>
            <person name="Mutseka Lunga P."/>
            <person name="Vikram S."/>
            <person name="Makhalanyane T.P."/>
        </authorList>
    </citation>
    <scope>NUCLEOTIDE SEQUENCE [LARGE SCALE GENOMIC DNA]</scope>
    <source>
        <strain evidence="1 3">BULT 1.1</strain>
    </source>
</reference>
<dbReference type="EMBL" id="PEBD01000005">
    <property type="protein sequence ID" value="PHV67662.1"/>
    <property type="molecule type" value="Genomic_DNA"/>
</dbReference>
<evidence type="ECO:0000313" key="1">
    <source>
        <dbReference type="EMBL" id="PHV67662.1"/>
    </source>
</evidence>
<accession>A0A495K4Y6</accession>
<gene>
    <name evidence="1" type="ORF">CSW57_08355</name>
    <name evidence="2" type="ORF">DFJ75_2361</name>
</gene>
<protein>
    <recommendedName>
        <fullName evidence="5">DNA-binding protein</fullName>
    </recommendedName>
</protein>
<evidence type="ECO:0000313" key="2">
    <source>
        <dbReference type="EMBL" id="RKR95539.1"/>
    </source>
</evidence>
<reference evidence="2 4" key="2">
    <citation type="submission" date="2018-10" db="EMBL/GenBank/DDBJ databases">
        <title>Sequencing the genomes of 1000 actinobacteria strains.</title>
        <authorList>
            <person name="Klenk H.-P."/>
        </authorList>
    </citation>
    <scope>NUCLEOTIDE SEQUENCE [LARGE SCALE GENOMIC DNA]</scope>
    <source>
        <strain evidence="2 4">DSM 44343</strain>
    </source>
</reference>